<organism evidence="3 4">
    <name type="scientific">Tachysurus vachellii</name>
    <name type="common">Darkbarbel catfish</name>
    <name type="synonym">Pelteobagrus vachellii</name>
    <dbReference type="NCBI Taxonomy" id="175792"/>
    <lineage>
        <taxon>Eukaryota</taxon>
        <taxon>Metazoa</taxon>
        <taxon>Chordata</taxon>
        <taxon>Craniata</taxon>
        <taxon>Vertebrata</taxon>
        <taxon>Euteleostomi</taxon>
        <taxon>Actinopterygii</taxon>
        <taxon>Neopterygii</taxon>
        <taxon>Teleostei</taxon>
        <taxon>Ostariophysi</taxon>
        <taxon>Siluriformes</taxon>
        <taxon>Bagridae</taxon>
        <taxon>Tachysurus</taxon>
    </lineage>
</organism>
<sequence>MYSEVKTDAIRKYDDTKMDEDGYPQTDYSVAVEWQKGKKPKHGWPVYAASIKFIKEFLWLDSNEMDRPLPKKRATVPPTTDSDETDDENTLTQKKKTVIPKPQRNVAQMVIDEYQVTTLTETQKRLKEMEEENQKLRNDNEKLRTMLFRGMYYNYFTELPNLITEVKMALKSQCPSMSSASSDLEGGKGFPLSVTEPSPPKAVSTEQVVYYLF</sequence>
<dbReference type="AlphaFoldDB" id="A0AA88LSX9"/>
<comment type="caution">
    <text evidence="3">The sequence shown here is derived from an EMBL/GenBank/DDBJ whole genome shotgun (WGS) entry which is preliminary data.</text>
</comment>
<dbReference type="Proteomes" id="UP001187315">
    <property type="component" value="Unassembled WGS sequence"/>
</dbReference>
<keyword evidence="1" id="KW-0175">Coiled coil</keyword>
<reference evidence="3" key="1">
    <citation type="submission" date="2023-08" db="EMBL/GenBank/DDBJ databases">
        <title>Pelteobagrus vachellii genome.</title>
        <authorList>
            <person name="Liu H."/>
        </authorList>
    </citation>
    <scope>NUCLEOTIDE SEQUENCE</scope>
    <source>
        <strain evidence="3">PRFRI_2022a</strain>
        <tissue evidence="3">Muscle</tissue>
    </source>
</reference>
<dbReference type="EMBL" id="JAVHJS010000021">
    <property type="protein sequence ID" value="KAK2823435.1"/>
    <property type="molecule type" value="Genomic_DNA"/>
</dbReference>
<evidence type="ECO:0000313" key="3">
    <source>
        <dbReference type="EMBL" id="KAK2823435.1"/>
    </source>
</evidence>
<feature type="region of interest" description="Disordered" evidence="2">
    <location>
        <begin position="68"/>
        <end position="91"/>
    </location>
</feature>
<proteinExistence type="predicted"/>
<evidence type="ECO:0000256" key="2">
    <source>
        <dbReference type="SAM" id="MobiDB-lite"/>
    </source>
</evidence>
<gene>
    <name evidence="3" type="ORF">Q7C36_020035</name>
</gene>
<keyword evidence="4" id="KW-1185">Reference proteome</keyword>
<protein>
    <submittedName>
        <fullName evidence="3">Uncharacterized protein</fullName>
    </submittedName>
</protein>
<evidence type="ECO:0000313" key="4">
    <source>
        <dbReference type="Proteomes" id="UP001187315"/>
    </source>
</evidence>
<evidence type="ECO:0000256" key="1">
    <source>
        <dbReference type="SAM" id="Coils"/>
    </source>
</evidence>
<accession>A0AA88LSX9</accession>
<feature type="region of interest" description="Disordered" evidence="2">
    <location>
        <begin position="177"/>
        <end position="198"/>
    </location>
</feature>
<name>A0AA88LSX9_TACVA</name>
<feature type="coiled-coil region" evidence="1">
    <location>
        <begin position="119"/>
        <end position="146"/>
    </location>
</feature>